<feature type="compositionally biased region" description="Polar residues" evidence="2">
    <location>
        <begin position="557"/>
        <end position="571"/>
    </location>
</feature>
<comment type="caution">
    <text evidence="3">The sequence shown here is derived from an EMBL/GenBank/DDBJ whole genome shotgun (WGS) entry which is preliminary data.</text>
</comment>
<dbReference type="Proteomes" id="UP000287651">
    <property type="component" value="Unassembled WGS sequence"/>
</dbReference>
<feature type="compositionally biased region" description="Low complexity" evidence="2">
    <location>
        <begin position="588"/>
        <end position="599"/>
    </location>
</feature>
<keyword evidence="1" id="KW-0175">Coiled coil</keyword>
<dbReference type="AlphaFoldDB" id="A0A426Y903"/>
<dbReference type="PANTHER" id="PTHR18898">
    <property type="entry name" value="NUCLEOPROTEIN TPR-RELATED"/>
    <property type="match status" value="1"/>
</dbReference>
<evidence type="ECO:0008006" key="5">
    <source>
        <dbReference type="Google" id="ProtNLM"/>
    </source>
</evidence>
<feature type="compositionally biased region" description="Acidic residues" evidence="2">
    <location>
        <begin position="443"/>
        <end position="453"/>
    </location>
</feature>
<reference evidence="3 4" key="1">
    <citation type="journal article" date="2014" name="Agronomy (Basel)">
        <title>A Draft Genome Sequence for Ensete ventricosum, the Drought-Tolerant Tree Against Hunger.</title>
        <authorList>
            <person name="Harrison J."/>
            <person name="Moore K.A."/>
            <person name="Paszkiewicz K."/>
            <person name="Jones T."/>
            <person name="Grant M."/>
            <person name="Ambacheew D."/>
            <person name="Muzemil S."/>
            <person name="Studholme D.J."/>
        </authorList>
    </citation>
    <scope>NUCLEOTIDE SEQUENCE [LARGE SCALE GENOMIC DNA]</scope>
</reference>
<feature type="compositionally biased region" description="Basic and acidic residues" evidence="2">
    <location>
        <begin position="294"/>
        <end position="305"/>
    </location>
</feature>
<feature type="compositionally biased region" description="Polar residues" evidence="2">
    <location>
        <begin position="227"/>
        <end position="241"/>
    </location>
</feature>
<proteinExistence type="predicted"/>
<name>A0A426Y903_ENSVE</name>
<gene>
    <name evidence="3" type="ORF">B296_00049871</name>
</gene>
<feature type="compositionally biased region" description="Basic and acidic residues" evidence="2">
    <location>
        <begin position="420"/>
        <end position="442"/>
    </location>
</feature>
<organism evidence="3 4">
    <name type="scientific">Ensete ventricosum</name>
    <name type="common">Abyssinian banana</name>
    <name type="synonym">Musa ensete</name>
    <dbReference type="NCBI Taxonomy" id="4639"/>
    <lineage>
        <taxon>Eukaryota</taxon>
        <taxon>Viridiplantae</taxon>
        <taxon>Streptophyta</taxon>
        <taxon>Embryophyta</taxon>
        <taxon>Tracheophyta</taxon>
        <taxon>Spermatophyta</taxon>
        <taxon>Magnoliopsida</taxon>
        <taxon>Liliopsida</taxon>
        <taxon>Zingiberales</taxon>
        <taxon>Musaceae</taxon>
        <taxon>Ensete</taxon>
    </lineage>
</organism>
<accession>A0A426Y903</accession>
<dbReference type="EMBL" id="AMZH03014104">
    <property type="protein sequence ID" value="RRT48211.1"/>
    <property type="molecule type" value="Genomic_DNA"/>
</dbReference>
<evidence type="ECO:0000256" key="2">
    <source>
        <dbReference type="SAM" id="MobiDB-lite"/>
    </source>
</evidence>
<feature type="compositionally biased region" description="Acidic residues" evidence="2">
    <location>
        <begin position="410"/>
        <end position="419"/>
    </location>
</feature>
<protein>
    <recommendedName>
        <fullName evidence="5">Nucleoprotein TPR/MLP1 domain-containing protein</fullName>
    </recommendedName>
</protein>
<feature type="coiled-coil region" evidence="1">
    <location>
        <begin position="84"/>
        <end position="118"/>
    </location>
</feature>
<feature type="compositionally biased region" description="Acidic residues" evidence="2">
    <location>
        <begin position="483"/>
        <end position="502"/>
    </location>
</feature>
<feature type="region of interest" description="Disordered" evidence="2">
    <location>
        <begin position="227"/>
        <end position="640"/>
    </location>
</feature>
<dbReference type="GO" id="GO:0017056">
    <property type="term" value="F:structural constituent of nuclear pore"/>
    <property type="evidence" value="ECO:0007669"/>
    <property type="project" value="TreeGrafter"/>
</dbReference>
<evidence type="ECO:0000313" key="4">
    <source>
        <dbReference type="Proteomes" id="UP000287651"/>
    </source>
</evidence>
<feature type="compositionally biased region" description="Basic and acidic residues" evidence="2">
    <location>
        <begin position="503"/>
        <end position="512"/>
    </location>
</feature>
<evidence type="ECO:0000256" key="1">
    <source>
        <dbReference type="SAM" id="Coils"/>
    </source>
</evidence>
<feature type="compositionally biased region" description="Basic and acidic residues" evidence="2">
    <location>
        <begin position="329"/>
        <end position="340"/>
    </location>
</feature>
<dbReference type="GO" id="GO:0005643">
    <property type="term" value="C:nuclear pore"/>
    <property type="evidence" value="ECO:0007669"/>
    <property type="project" value="TreeGrafter"/>
</dbReference>
<dbReference type="PANTHER" id="PTHR18898:SF2">
    <property type="entry name" value="NUCLEOPROTEIN TPR"/>
    <property type="match status" value="1"/>
</dbReference>
<sequence length="684" mass="74606">MSHYSAQKYRDEAQKAKVDAEKYENLLMEKQLEFDACQKEVETLRIEINHLNSRINEVFTLGQKEKTALLRESEAEVGLANNLVTEKQGNISNLEQALAKCKLELNEKEKKLNDAVQVEVTFSKLTGRKTSGDTSIDQATKEKDTRIQDKKSFLEEFSRHKHAVEMLKTTGVTASQLPSESTLDEQFATYLQATSQLEAASGSIADDGLGSHSVAVDTSATDTSVHAAVSSQQIRQLTPQVKSAEEKERGSTVVKTATGVRKVGRRLVRPRLERPEEPQVDVGTSGMDGATQMEEEKAGPSHEPEPSGDNSLAQSTSSSRKRLASSTAEQKEDVVARDEAGADTAPPPKKPKESDVMQDVTQDSNDEQTILPATDNIETVEAACPSSNISDVQTPEDMEADQSPALPNEETADAAEDDDIYVKEEQVEEQKANFDDANHEEEVQGEGDAIVEELSDKPTETVELLDESLRSEGGKEMLQLAAADEDEKEEGELIADEAEEQEEGGKSGDCQRESTPSDGAGIGDETGYAVEASSPEVPSEKNASADATDEVREGQNNEDQFVHESSQSPQRSLGVREGSLSTTGGHATISQQQSSSTISETEESRAGRTITISERAKQNARLRQAGIAPPTTSRGRGRTTEFSIRAIVRQAEEEEDEVGVGRPLVKENELYEPIHIQILETKSW</sequence>
<dbReference type="GO" id="GO:0006406">
    <property type="term" value="P:mRNA export from nucleus"/>
    <property type="evidence" value="ECO:0007669"/>
    <property type="project" value="TreeGrafter"/>
</dbReference>
<feature type="coiled-coil region" evidence="1">
    <location>
        <begin position="6"/>
        <end position="54"/>
    </location>
</feature>
<evidence type="ECO:0000313" key="3">
    <source>
        <dbReference type="EMBL" id="RRT48211.1"/>
    </source>
</evidence>